<dbReference type="PROSITE" id="PS00088">
    <property type="entry name" value="SOD_MN"/>
    <property type="match status" value="1"/>
</dbReference>
<dbReference type="InterPro" id="IPR019831">
    <property type="entry name" value="Mn/Fe_SOD_N"/>
</dbReference>
<evidence type="ECO:0000256" key="3">
    <source>
        <dbReference type="ARBA" id="ARBA00012682"/>
    </source>
</evidence>
<feature type="binding site" evidence="6">
    <location>
        <position position="170"/>
    </location>
    <ligand>
        <name>Mn(2+)</name>
        <dbReference type="ChEBI" id="CHEBI:29035"/>
    </ligand>
</feature>
<proteinExistence type="inferred from homology"/>
<keyword evidence="11" id="KW-1185">Reference proteome</keyword>
<keyword evidence="4 6" id="KW-0479">Metal-binding</keyword>
<dbReference type="InterPro" id="IPR019832">
    <property type="entry name" value="Mn/Fe_SOD_C"/>
</dbReference>
<keyword evidence="5 7" id="KW-0560">Oxidoreductase</keyword>
<evidence type="ECO:0000313" key="10">
    <source>
        <dbReference type="EMBL" id="MBF4501513.1"/>
    </source>
</evidence>
<dbReference type="InterPro" id="IPR036314">
    <property type="entry name" value="SOD_C_sf"/>
</dbReference>
<dbReference type="Proteomes" id="UP000622653">
    <property type="component" value="Unassembled WGS sequence"/>
</dbReference>
<dbReference type="GO" id="GO:0004784">
    <property type="term" value="F:superoxide dismutase activity"/>
    <property type="evidence" value="ECO:0007669"/>
    <property type="project" value="UniProtKB-EC"/>
</dbReference>
<feature type="binding site" evidence="6">
    <location>
        <position position="28"/>
    </location>
    <ligand>
        <name>Mn(2+)</name>
        <dbReference type="ChEBI" id="CHEBI:29035"/>
    </ligand>
</feature>
<dbReference type="Pfam" id="PF00081">
    <property type="entry name" value="Sod_Fe_N"/>
    <property type="match status" value="1"/>
</dbReference>
<evidence type="ECO:0000256" key="6">
    <source>
        <dbReference type="PIRSR" id="PIRSR000349-1"/>
    </source>
</evidence>
<dbReference type="PANTHER" id="PTHR43595:SF2">
    <property type="entry name" value="SMALL RIBOSOMAL SUBUNIT PROTEIN MS42"/>
    <property type="match status" value="1"/>
</dbReference>
<dbReference type="InterPro" id="IPR019833">
    <property type="entry name" value="Mn/Fe_SOD_BS"/>
</dbReference>
<evidence type="ECO:0000256" key="2">
    <source>
        <dbReference type="ARBA" id="ARBA00008714"/>
    </source>
</evidence>
<evidence type="ECO:0000259" key="9">
    <source>
        <dbReference type="Pfam" id="PF02777"/>
    </source>
</evidence>
<comment type="caution">
    <text evidence="10">The sequence shown here is derived from an EMBL/GenBank/DDBJ whole genome shotgun (WGS) entry which is preliminary data.</text>
</comment>
<evidence type="ECO:0000256" key="1">
    <source>
        <dbReference type="ARBA" id="ARBA00001936"/>
    </source>
</evidence>
<dbReference type="AlphaFoldDB" id="A0A8J7G972"/>
<dbReference type="FunFam" id="1.10.287.990:FF:000001">
    <property type="entry name" value="Superoxide dismutase"/>
    <property type="match status" value="1"/>
</dbReference>
<dbReference type="GO" id="GO:0005737">
    <property type="term" value="C:cytoplasm"/>
    <property type="evidence" value="ECO:0007669"/>
    <property type="project" value="TreeGrafter"/>
</dbReference>
<dbReference type="SUPFAM" id="SSF46609">
    <property type="entry name" value="Fe,Mn superoxide dismutase (SOD), N-terminal domain"/>
    <property type="match status" value="1"/>
</dbReference>
<reference evidence="10" key="1">
    <citation type="submission" date="2020-11" db="EMBL/GenBank/DDBJ databases">
        <title>Multidrug resistant novel bacterium Savagea serpentis sp. nov., isolated from the scats of a vine snake (Ahaetulla nasuta).</title>
        <authorList>
            <person name="Venkata Ramana V."/>
            <person name="Vikas Patil S."/>
            <person name="Yogita Lugani V."/>
        </authorList>
    </citation>
    <scope>NUCLEOTIDE SEQUENCE</scope>
    <source>
        <strain evidence="10">SN6</strain>
    </source>
</reference>
<dbReference type="Gene3D" id="3.55.40.20">
    <property type="entry name" value="Iron/manganese superoxide dismutase, C-terminal domain"/>
    <property type="match status" value="1"/>
</dbReference>
<accession>A0A8J7G972</accession>
<dbReference type="EMBL" id="JADKPV010000004">
    <property type="protein sequence ID" value="MBF4501513.1"/>
    <property type="molecule type" value="Genomic_DNA"/>
</dbReference>
<comment type="function">
    <text evidence="7">Destroys radicals which are normally produced within the cells and which are toxic to biological systems.</text>
</comment>
<evidence type="ECO:0000256" key="7">
    <source>
        <dbReference type="RuleBase" id="RU000414"/>
    </source>
</evidence>
<dbReference type="Gene3D" id="1.10.287.990">
    <property type="entry name" value="Fe,Mn superoxide dismutase (SOD) domain"/>
    <property type="match status" value="1"/>
</dbReference>
<comment type="similarity">
    <text evidence="2 7">Belongs to the iron/manganese superoxide dismutase family.</text>
</comment>
<feature type="domain" description="Manganese/iron superoxide dismutase C-terminal" evidence="9">
    <location>
        <begin position="98"/>
        <end position="199"/>
    </location>
</feature>
<dbReference type="PANTHER" id="PTHR43595">
    <property type="entry name" value="37S RIBOSOMAL PROTEIN S26, MITOCHONDRIAL"/>
    <property type="match status" value="1"/>
</dbReference>
<feature type="domain" description="Manganese/iron superoxide dismutase N-terminal" evidence="8">
    <location>
        <begin position="3"/>
        <end position="91"/>
    </location>
</feature>
<dbReference type="RefSeq" id="WP_194562994.1">
    <property type="nucleotide sequence ID" value="NZ_JADKPV010000004.1"/>
</dbReference>
<dbReference type="InterPro" id="IPR001189">
    <property type="entry name" value="Mn/Fe_SOD"/>
</dbReference>
<dbReference type="GO" id="GO:0046872">
    <property type="term" value="F:metal ion binding"/>
    <property type="evidence" value="ECO:0007669"/>
    <property type="project" value="UniProtKB-KW"/>
</dbReference>
<protein>
    <recommendedName>
        <fullName evidence="3 7">Superoxide dismutase</fullName>
        <ecNumber evidence="3 7">1.15.1.1</ecNumber>
    </recommendedName>
</protein>
<dbReference type="SUPFAM" id="SSF54719">
    <property type="entry name" value="Fe,Mn superoxide dismutase (SOD), C-terminal domain"/>
    <property type="match status" value="1"/>
</dbReference>
<feature type="binding site" evidence="6">
    <location>
        <position position="166"/>
    </location>
    <ligand>
        <name>Mn(2+)</name>
        <dbReference type="ChEBI" id="CHEBI:29035"/>
    </ligand>
</feature>
<organism evidence="10 11">
    <name type="scientific">Savagea serpentis</name>
    <dbReference type="NCBI Taxonomy" id="2785297"/>
    <lineage>
        <taxon>Bacteria</taxon>
        <taxon>Bacillati</taxon>
        <taxon>Bacillota</taxon>
        <taxon>Bacilli</taxon>
        <taxon>Bacillales</taxon>
        <taxon>Caryophanaceae</taxon>
        <taxon>Savagea</taxon>
    </lineage>
</organism>
<evidence type="ECO:0000259" key="8">
    <source>
        <dbReference type="Pfam" id="PF00081"/>
    </source>
</evidence>
<gene>
    <name evidence="10" type="ORF">IRY55_09070</name>
</gene>
<dbReference type="EC" id="1.15.1.1" evidence="3 7"/>
<evidence type="ECO:0000256" key="4">
    <source>
        <dbReference type="ARBA" id="ARBA00022723"/>
    </source>
</evidence>
<evidence type="ECO:0000313" key="11">
    <source>
        <dbReference type="Proteomes" id="UP000622653"/>
    </source>
</evidence>
<comment type="catalytic activity">
    <reaction evidence="7">
        <text>2 superoxide + 2 H(+) = H2O2 + O2</text>
        <dbReference type="Rhea" id="RHEA:20696"/>
        <dbReference type="ChEBI" id="CHEBI:15378"/>
        <dbReference type="ChEBI" id="CHEBI:15379"/>
        <dbReference type="ChEBI" id="CHEBI:16240"/>
        <dbReference type="ChEBI" id="CHEBI:18421"/>
        <dbReference type="EC" id="1.15.1.1"/>
    </reaction>
</comment>
<feature type="binding site" evidence="6">
    <location>
        <position position="83"/>
    </location>
    <ligand>
        <name>Mn(2+)</name>
        <dbReference type="ChEBI" id="CHEBI:29035"/>
    </ligand>
</feature>
<sequence length="206" mass="23589">MSTFTLPDLPYAVDALDPYIDARTLEIHHGKHHATYVNNLNAAIENHEQLKSQSIEQILSDLQAVPEDIRTAVQNNGGGHYCHTLFWESMSPNGGGEPTADIKTAIERRFNTFDQFQDLLSTAAISRFGSGYGWLVLNKEGELEVMSTANQDTPLKDEKTPLLVIDVWEHAYYLKYQNRRPEFVTNWWNTVNWDVVNERLLKAQQR</sequence>
<dbReference type="PIRSF" id="PIRSF000349">
    <property type="entry name" value="SODismutase"/>
    <property type="match status" value="1"/>
</dbReference>
<comment type="cofactor">
    <cofactor evidence="1">
        <name>Mn(2+)</name>
        <dbReference type="ChEBI" id="CHEBI:29035"/>
    </cofactor>
</comment>
<dbReference type="PRINTS" id="PR01703">
    <property type="entry name" value="MNSODISMTASE"/>
</dbReference>
<name>A0A8J7G972_9BACL</name>
<dbReference type="Pfam" id="PF02777">
    <property type="entry name" value="Sod_Fe_C"/>
    <property type="match status" value="1"/>
</dbReference>
<dbReference type="FunFam" id="3.55.40.20:FF:000001">
    <property type="entry name" value="Superoxide dismutase"/>
    <property type="match status" value="1"/>
</dbReference>
<dbReference type="InterPro" id="IPR036324">
    <property type="entry name" value="Mn/Fe_SOD_N_sf"/>
</dbReference>
<evidence type="ECO:0000256" key="5">
    <source>
        <dbReference type="ARBA" id="ARBA00023002"/>
    </source>
</evidence>